<feature type="compositionally biased region" description="Gly residues" evidence="1">
    <location>
        <begin position="41"/>
        <end position="51"/>
    </location>
</feature>
<reference evidence="2 3" key="1">
    <citation type="journal article" date="2019" name="Sci. Rep.">
        <title>Comparative genomics of chytrid fungi reveal insights into the obligate biotrophic and pathogenic lifestyle of Synchytrium endobioticum.</title>
        <authorList>
            <person name="van de Vossenberg B.T.L.H."/>
            <person name="Warris S."/>
            <person name="Nguyen H.D.T."/>
            <person name="van Gent-Pelzer M.P.E."/>
            <person name="Joly D.L."/>
            <person name="van de Geest H.C."/>
            <person name="Bonants P.J.M."/>
            <person name="Smith D.S."/>
            <person name="Levesque C.A."/>
            <person name="van der Lee T.A.J."/>
        </authorList>
    </citation>
    <scope>NUCLEOTIDE SEQUENCE [LARGE SCALE GENOMIC DNA]</scope>
    <source>
        <strain evidence="2 3">CBS 809.83</strain>
    </source>
</reference>
<dbReference type="PANTHER" id="PTHR38703">
    <property type="entry name" value="CHROMOSOME 8, WHOLE GENOME SHOTGUN SEQUENCE"/>
    <property type="match status" value="1"/>
</dbReference>
<feature type="compositionally biased region" description="Low complexity" evidence="1">
    <location>
        <begin position="58"/>
        <end position="80"/>
    </location>
</feature>
<dbReference type="STRING" id="109895.A0A507DWW1"/>
<feature type="region of interest" description="Disordered" evidence="1">
    <location>
        <begin position="1"/>
        <end position="80"/>
    </location>
</feature>
<evidence type="ECO:0000313" key="3">
    <source>
        <dbReference type="Proteomes" id="UP000318582"/>
    </source>
</evidence>
<evidence type="ECO:0000256" key="1">
    <source>
        <dbReference type="SAM" id="MobiDB-lite"/>
    </source>
</evidence>
<sequence>MGLISATNQGSHGNYNYNTSSNGNHVRVQNGGGKSNAPGYSGSGGVYGGGNQFSVQVPNNNGSGSSSSLNPASTTTTNPSEICRIQNAPYLIENLRQRQETHITPHIQRDRDETIVQQIVQPVKDQVTAPAVHHHAQAQQINREIADALDTTDARRYREQRQVATTGGKSVERIDQGVFQNDPVVKERVNVHVIEEIQPVIWRTIDETHVYHTAQPIYEHHTGAPKVQEIRYNPPISMEEFEKRGGSMTGTGLYCERSGTSRVGY</sequence>
<dbReference type="PANTHER" id="PTHR38703:SF1">
    <property type="entry name" value="ALLERGEN"/>
    <property type="match status" value="1"/>
</dbReference>
<organism evidence="2 3">
    <name type="scientific">Powellomyces hirtus</name>
    <dbReference type="NCBI Taxonomy" id="109895"/>
    <lineage>
        <taxon>Eukaryota</taxon>
        <taxon>Fungi</taxon>
        <taxon>Fungi incertae sedis</taxon>
        <taxon>Chytridiomycota</taxon>
        <taxon>Chytridiomycota incertae sedis</taxon>
        <taxon>Chytridiomycetes</taxon>
        <taxon>Spizellomycetales</taxon>
        <taxon>Powellomycetaceae</taxon>
        <taxon>Powellomyces</taxon>
    </lineage>
</organism>
<feature type="compositionally biased region" description="Low complexity" evidence="1">
    <location>
        <begin position="10"/>
        <end position="25"/>
    </location>
</feature>
<name>A0A507DWW1_9FUNG</name>
<dbReference type="EMBL" id="QEAQ01000080">
    <property type="protein sequence ID" value="TPX56269.1"/>
    <property type="molecule type" value="Genomic_DNA"/>
</dbReference>
<protein>
    <submittedName>
        <fullName evidence="2">Uncharacterized protein</fullName>
    </submittedName>
</protein>
<dbReference type="Proteomes" id="UP000318582">
    <property type="component" value="Unassembled WGS sequence"/>
</dbReference>
<gene>
    <name evidence="2" type="ORF">PhCBS80983_g04658</name>
</gene>
<dbReference type="AlphaFoldDB" id="A0A507DWW1"/>
<evidence type="ECO:0000313" key="2">
    <source>
        <dbReference type="EMBL" id="TPX56269.1"/>
    </source>
</evidence>
<proteinExistence type="predicted"/>
<accession>A0A507DWW1</accession>
<keyword evidence="3" id="KW-1185">Reference proteome</keyword>
<comment type="caution">
    <text evidence="2">The sequence shown here is derived from an EMBL/GenBank/DDBJ whole genome shotgun (WGS) entry which is preliminary data.</text>
</comment>